<sequence length="732" mass="79600">MNGGGTDVEGNVVIATGNGSDLFSAAYYQPVSVAKGATKQVTILVPGTEIGPNSYVAVQQNGETVAKTTIGGRRYSQDSLLIGVLASDPDTANFLGTMPKNKFSEQVRVLPMKAEQVPQAEAQLGMLNMLIVNDFALDSLNEKQIQAIKEWTQNGGMLILAGGATYAKSAGALAELSPVAVTGVGSVSKLSGVTVEKEQPVQLPSPLTVSMGTVKEGRLLAAEGTVPVTAVRSVGQGKVLYVAYDLAQEPVASWSGNSRYWADLLTKAFGSSLYAHMNNPANDIWALDNASDRIPALKLPEVPWLALYFGLYALLVGPVFYYVLRKKRKQSYMWGIVPAFAVVAGVGIFAYGAAQRGSGVVLHSTGYLQFTQAGQAKGIEVASAFVPRSADYEAEVKGSGRVWPIINGRGNEVEPKVWISAQNDHTTAQFRDVEFWSVRKLGMMTSIPNAGSFVSDLSYRDGKLSGTVTNRTQYPLHDVKIIAGQTIQPIEDLAAGASVKVDLSFNAQAQIAPGRRLYSSKNNLIPQAVQNNSNAEDSREWMMLDILDQGRQNALDNSNGVMLMGWSDMPINDVEMKRETVRKEHLTLVTSPLSIKPSPDGTVFYPAGTFQAIMTESTAETDELDNGYQMRAGDITFEFHLQEENQQLQVSKLYIYTWSEDKTLFDKQVYNWQTKTFVPFDQAFADNKLESAKIGTFLSPDGVLRVKFSHSRDEYRHIGTPVVGVEGKLVKP</sequence>
<proteinExistence type="predicted"/>
<dbReference type="Proteomes" id="UP000271031">
    <property type="component" value="Unassembled WGS sequence"/>
</dbReference>
<protein>
    <recommendedName>
        <fullName evidence="2">DUF7408 domain-containing protein</fullName>
    </recommendedName>
</protein>
<name>A0A3M8CV14_9BACL</name>
<accession>A0A3M8CV14</accession>
<evidence type="ECO:0000259" key="2">
    <source>
        <dbReference type="Pfam" id="PF24157"/>
    </source>
</evidence>
<keyword evidence="1" id="KW-1133">Transmembrane helix</keyword>
<keyword evidence="4" id="KW-1185">Reference proteome</keyword>
<evidence type="ECO:0000313" key="4">
    <source>
        <dbReference type="Proteomes" id="UP000271031"/>
    </source>
</evidence>
<gene>
    <name evidence="3" type="ORF">EDM56_29345</name>
</gene>
<comment type="caution">
    <text evidence="3">The sequence shown here is derived from an EMBL/GenBank/DDBJ whole genome shotgun (WGS) entry which is preliminary data.</text>
</comment>
<dbReference type="AlphaFoldDB" id="A0A3M8CV14"/>
<dbReference type="EMBL" id="RHHQ01000028">
    <property type="protein sequence ID" value="RNB79656.1"/>
    <property type="molecule type" value="Genomic_DNA"/>
</dbReference>
<evidence type="ECO:0000256" key="1">
    <source>
        <dbReference type="SAM" id="Phobius"/>
    </source>
</evidence>
<dbReference type="SUPFAM" id="SSF52317">
    <property type="entry name" value="Class I glutamine amidotransferase-like"/>
    <property type="match status" value="1"/>
</dbReference>
<reference evidence="3 4" key="1">
    <citation type="submission" date="2018-10" db="EMBL/GenBank/DDBJ databases">
        <title>Phylogenomics of Brevibacillus.</title>
        <authorList>
            <person name="Dunlap C."/>
        </authorList>
    </citation>
    <scope>NUCLEOTIDE SEQUENCE [LARGE SCALE GENOMIC DNA]</scope>
    <source>
        <strain evidence="3 4">JCM 15716</strain>
    </source>
</reference>
<feature type="domain" description="DUF7408" evidence="2">
    <location>
        <begin position="128"/>
        <end position="245"/>
    </location>
</feature>
<dbReference type="Gene3D" id="3.40.50.880">
    <property type="match status" value="1"/>
</dbReference>
<dbReference type="InterPro" id="IPR055831">
    <property type="entry name" value="DUF7408"/>
</dbReference>
<evidence type="ECO:0000313" key="3">
    <source>
        <dbReference type="EMBL" id="RNB79656.1"/>
    </source>
</evidence>
<feature type="transmembrane region" description="Helical" evidence="1">
    <location>
        <begin position="331"/>
        <end position="354"/>
    </location>
</feature>
<dbReference type="OrthoDB" id="137965at2"/>
<dbReference type="Pfam" id="PF24157">
    <property type="entry name" value="DUF7408"/>
    <property type="match status" value="1"/>
</dbReference>
<keyword evidence="1" id="KW-0472">Membrane</keyword>
<dbReference type="InterPro" id="IPR029062">
    <property type="entry name" value="Class_I_gatase-like"/>
</dbReference>
<organism evidence="3 4">
    <name type="scientific">Brevibacillus fluminis</name>
    <dbReference type="NCBI Taxonomy" id="511487"/>
    <lineage>
        <taxon>Bacteria</taxon>
        <taxon>Bacillati</taxon>
        <taxon>Bacillota</taxon>
        <taxon>Bacilli</taxon>
        <taxon>Bacillales</taxon>
        <taxon>Paenibacillaceae</taxon>
        <taxon>Brevibacillus</taxon>
    </lineage>
</organism>
<keyword evidence="1" id="KW-0812">Transmembrane</keyword>
<feature type="transmembrane region" description="Helical" evidence="1">
    <location>
        <begin position="304"/>
        <end position="324"/>
    </location>
</feature>